<name>A0A2V2NEE7_9EURY</name>
<accession>A0A2V2NEE7</accession>
<dbReference type="OrthoDB" id="117799at2157"/>
<dbReference type="GeneID" id="97549010"/>
<sequence>MMQNSGILVLLIVIGVGIMGVMADESLIPNLVGNWTCTSEGFHSEPGYFHAGDYQYILNIGQQEGRIFNGTLIVSGLDPTREYPFSGVVAHDMKTLHIAEYGTGQDYGYLLSPDQMELVLLVDETDNFSVLCNLTKEGS</sequence>
<reference evidence="1 2" key="1">
    <citation type="submission" date="2018-05" db="EMBL/GenBank/DDBJ databases">
        <title>Draft genome of Methanospirillum lacunae Ki8-1.</title>
        <authorList>
            <person name="Dueholm M.S."/>
            <person name="Nielsen P.H."/>
            <person name="Bakmann L.F."/>
            <person name="Otzen D.E."/>
        </authorList>
    </citation>
    <scope>NUCLEOTIDE SEQUENCE [LARGE SCALE GENOMIC DNA]</scope>
    <source>
        <strain evidence="1 2">Ki8-1</strain>
    </source>
</reference>
<keyword evidence="2" id="KW-1185">Reference proteome</keyword>
<dbReference type="Proteomes" id="UP000245657">
    <property type="component" value="Unassembled WGS sequence"/>
</dbReference>
<protein>
    <recommendedName>
        <fullName evidence="3">TIGR03067 domain-containing protein</fullName>
    </recommendedName>
</protein>
<evidence type="ECO:0000313" key="2">
    <source>
        <dbReference type="Proteomes" id="UP000245657"/>
    </source>
</evidence>
<dbReference type="AlphaFoldDB" id="A0A2V2NEE7"/>
<organism evidence="1 2">
    <name type="scientific">Methanospirillum lacunae</name>
    <dbReference type="NCBI Taxonomy" id="668570"/>
    <lineage>
        <taxon>Archaea</taxon>
        <taxon>Methanobacteriati</taxon>
        <taxon>Methanobacteriota</taxon>
        <taxon>Stenosarchaea group</taxon>
        <taxon>Methanomicrobia</taxon>
        <taxon>Methanomicrobiales</taxon>
        <taxon>Methanospirillaceae</taxon>
        <taxon>Methanospirillum</taxon>
    </lineage>
</organism>
<dbReference type="EMBL" id="QGMY01000002">
    <property type="protein sequence ID" value="PWR73693.1"/>
    <property type="molecule type" value="Genomic_DNA"/>
</dbReference>
<evidence type="ECO:0000313" key="1">
    <source>
        <dbReference type="EMBL" id="PWR73693.1"/>
    </source>
</evidence>
<proteinExistence type="predicted"/>
<dbReference type="RefSeq" id="WP_109966974.1">
    <property type="nucleotide sequence ID" value="NZ_CP176093.1"/>
</dbReference>
<gene>
    <name evidence="1" type="ORF">DK846_00535</name>
</gene>
<comment type="caution">
    <text evidence="1">The sequence shown here is derived from an EMBL/GenBank/DDBJ whole genome shotgun (WGS) entry which is preliminary data.</text>
</comment>
<evidence type="ECO:0008006" key="3">
    <source>
        <dbReference type="Google" id="ProtNLM"/>
    </source>
</evidence>